<sequence length="194" mass="21642">MPKKQKTKAAPFNDKLKGLYHFVSATEKVVELLESRSCKPVHKASAAAFRGGGLVTNKVLELVQSGGSIDESTACLYRDTSARLGTLLSDGRAVSKLQLKAVMKLMDGLGKVAQVSSARTDLPLTLSDTVLMSTWLDFKTYVDGHGDDRLLMMQQYVKTFQSQQRRGPLKTLLEDYEEEMRSFRGRRAWSFPSF</sequence>
<evidence type="ECO:0000313" key="3">
    <source>
        <dbReference type="Proteomes" id="UP000002640"/>
    </source>
</evidence>
<keyword evidence="3" id="KW-1185">Reference proteome</keyword>
<dbReference type="EMBL" id="JH159153">
    <property type="protein sequence ID" value="EGZ19181.1"/>
    <property type="molecule type" value="Genomic_DNA"/>
</dbReference>
<evidence type="ECO:0000313" key="1">
    <source>
        <dbReference type="EMBL" id="EGZ19181.1"/>
    </source>
</evidence>
<dbReference type="EMBL" id="JH159153">
    <property type="protein sequence ID" value="EGZ19195.1"/>
    <property type="molecule type" value="Genomic_DNA"/>
</dbReference>
<dbReference type="Proteomes" id="UP000002640">
    <property type="component" value="Unassembled WGS sequence"/>
</dbReference>
<dbReference type="KEGG" id="psoj:PHYSODRAFT_327496"/>
<organism evidence="3">
    <name type="scientific">Phytophthora sojae (strain P6497)</name>
    <name type="common">Soybean stem and root rot agent</name>
    <name type="synonym">Phytophthora megasperma f. sp. glycines</name>
    <dbReference type="NCBI Taxonomy" id="1094619"/>
    <lineage>
        <taxon>Eukaryota</taxon>
        <taxon>Sar</taxon>
        <taxon>Stramenopiles</taxon>
        <taxon>Oomycota</taxon>
        <taxon>Peronosporomycetes</taxon>
        <taxon>Peronosporales</taxon>
        <taxon>Peronosporaceae</taxon>
        <taxon>Phytophthora</taxon>
    </lineage>
</organism>
<protein>
    <submittedName>
        <fullName evidence="2">Uncharacterized protein</fullName>
    </submittedName>
</protein>
<dbReference type="GeneID" id="20645616"/>
<accession>G4ZAJ8</accession>
<reference evidence="2" key="2">
    <citation type="submission" date="2011-09" db="EMBL/GenBank/DDBJ databases">
        <authorList>
            <consortium name="US DOE Joint Genome Institute (JGI-PGF)"/>
            <person name="Aerts A."/>
            <person name="Grimwood J."/>
            <person name="Schmutz J."/>
            <person name="Lucas S."/>
            <person name="Hammon N."/>
            <person name="Glavina del Rio T."/>
            <person name="Dalin E."/>
            <person name="Tice H."/>
            <person name="Pitluck S."/>
            <person name="Dehal P."/>
            <person name="Chapman J."/>
            <person name="Putman N.H."/>
            <person name="Salamov A.A."/>
            <person name="Terry A."/>
            <person name="Rokhsar D.S."/>
            <person name="Boore J.L."/>
            <person name="Tripathy S."/>
            <person name="Tyler B.M."/>
            <person name="Grigoriev I.V."/>
        </authorList>
    </citation>
    <scope>NUCLEOTIDE SEQUENCE</scope>
    <source>
        <strain evidence="2">P6497</strain>
    </source>
</reference>
<dbReference type="AlphaFoldDB" id="G4ZAJ8"/>
<dbReference type="GeneID" id="20645618"/>
<gene>
    <name evidence="1" type="ORF">PHYSODRAFT_327483</name>
    <name evidence="2" type="ORF">PHYSODRAFT_327496</name>
</gene>
<reference evidence="2 3" key="1">
    <citation type="journal article" date="2006" name="Science">
        <title>Phytophthora genome sequences uncover evolutionary origins and mechanisms of pathogenesis.</title>
        <authorList>
            <person name="Tyler B.M."/>
            <person name="Tripathy S."/>
            <person name="Zhang X."/>
            <person name="Dehal P."/>
            <person name="Jiang R.H."/>
            <person name="Aerts A."/>
            <person name="Arredondo F.D."/>
            <person name="Baxter L."/>
            <person name="Bensasson D."/>
            <person name="Beynon J.L."/>
            <person name="Chapman J."/>
            <person name="Damasceno C.M."/>
            <person name="Dorrance A.E."/>
            <person name="Dou D."/>
            <person name="Dickerman A.W."/>
            <person name="Dubchak I.L."/>
            <person name="Garbelotto M."/>
            <person name="Gijzen M."/>
            <person name="Gordon S.G."/>
            <person name="Govers F."/>
            <person name="Grunwald N.J."/>
            <person name="Huang W."/>
            <person name="Ivors K.L."/>
            <person name="Jones R.W."/>
            <person name="Kamoun S."/>
            <person name="Krampis K."/>
            <person name="Lamour K.H."/>
            <person name="Lee M.K."/>
            <person name="McDonald W.H."/>
            <person name="Medina M."/>
            <person name="Meijer H.J."/>
            <person name="Nordberg E.K."/>
            <person name="Maclean D.J."/>
            <person name="Ospina-Giraldo M.D."/>
            <person name="Morris P.F."/>
            <person name="Phuntumart V."/>
            <person name="Putnam N.H."/>
            <person name="Rash S."/>
            <person name="Rose J.K."/>
            <person name="Sakihama Y."/>
            <person name="Salamov A.A."/>
            <person name="Savidor A."/>
            <person name="Scheuring C.F."/>
            <person name="Smith B.M."/>
            <person name="Sobral B.W."/>
            <person name="Terry A."/>
            <person name="Torto-Alalibo T.A."/>
            <person name="Win J."/>
            <person name="Xu Z."/>
            <person name="Zhang H."/>
            <person name="Grigoriev I.V."/>
            <person name="Rokhsar D.S."/>
            <person name="Boore J.L."/>
        </authorList>
    </citation>
    <scope>NUCLEOTIDE SEQUENCE [LARGE SCALE GENOMIC DNA]</scope>
    <source>
        <strain evidence="2 3">P6497</strain>
    </source>
</reference>
<proteinExistence type="predicted"/>
<dbReference type="RefSeq" id="XP_009521898.1">
    <property type="nucleotide sequence ID" value="XM_009523603.1"/>
</dbReference>
<dbReference type="KEGG" id="psoj:PHYSODRAFT_327483"/>
<dbReference type="RefSeq" id="XP_009521912.1">
    <property type="nucleotide sequence ID" value="XM_009523617.1"/>
</dbReference>
<name>G4ZAJ8_PHYSP</name>
<dbReference type="InParanoid" id="G4ZAJ8"/>
<evidence type="ECO:0000313" key="2">
    <source>
        <dbReference type="EMBL" id="EGZ19195.1"/>
    </source>
</evidence>